<sequence>MSEIESDKNLDYQFLTQILENQDCINYVEMLQQLLNNLFYLQERQEEPQNHMIFKKMNNYGQHQNKLIYQIMFKIVKWSID</sequence>
<dbReference type="AlphaFoldDB" id="A0A8S1NNF5"/>
<protein>
    <submittedName>
        <fullName evidence="1">Uncharacterized protein</fullName>
    </submittedName>
</protein>
<proteinExistence type="predicted"/>
<keyword evidence="2" id="KW-1185">Reference proteome</keyword>
<reference evidence="1" key="1">
    <citation type="submission" date="2021-01" db="EMBL/GenBank/DDBJ databases">
        <authorList>
            <consortium name="Genoscope - CEA"/>
            <person name="William W."/>
        </authorList>
    </citation>
    <scope>NUCLEOTIDE SEQUENCE</scope>
</reference>
<dbReference type="Proteomes" id="UP000692954">
    <property type="component" value="Unassembled WGS sequence"/>
</dbReference>
<gene>
    <name evidence="1" type="ORF">PSON_ATCC_30995.1.T0610291</name>
</gene>
<evidence type="ECO:0000313" key="2">
    <source>
        <dbReference type="Proteomes" id="UP000692954"/>
    </source>
</evidence>
<comment type="caution">
    <text evidence="1">The sequence shown here is derived from an EMBL/GenBank/DDBJ whole genome shotgun (WGS) entry which is preliminary data.</text>
</comment>
<name>A0A8S1NNF5_9CILI</name>
<organism evidence="1 2">
    <name type="scientific">Paramecium sonneborni</name>
    <dbReference type="NCBI Taxonomy" id="65129"/>
    <lineage>
        <taxon>Eukaryota</taxon>
        <taxon>Sar</taxon>
        <taxon>Alveolata</taxon>
        <taxon>Ciliophora</taxon>
        <taxon>Intramacronucleata</taxon>
        <taxon>Oligohymenophorea</taxon>
        <taxon>Peniculida</taxon>
        <taxon>Parameciidae</taxon>
        <taxon>Paramecium</taxon>
    </lineage>
</organism>
<accession>A0A8S1NNF5</accession>
<dbReference type="EMBL" id="CAJJDN010000061">
    <property type="protein sequence ID" value="CAD8094038.1"/>
    <property type="molecule type" value="Genomic_DNA"/>
</dbReference>
<evidence type="ECO:0000313" key="1">
    <source>
        <dbReference type="EMBL" id="CAD8094038.1"/>
    </source>
</evidence>